<dbReference type="SUPFAM" id="SSF52096">
    <property type="entry name" value="ClpP/crotonase"/>
    <property type="match status" value="1"/>
</dbReference>
<dbReference type="InterPro" id="IPR029045">
    <property type="entry name" value="ClpP/crotonase-like_dom_sf"/>
</dbReference>
<dbReference type="GO" id="GO:0005739">
    <property type="term" value="C:mitochondrion"/>
    <property type="evidence" value="ECO:0007669"/>
    <property type="project" value="TreeGrafter"/>
</dbReference>
<dbReference type="STRING" id="745531.A0A0C3NSV6"/>
<dbReference type="Pfam" id="PF00378">
    <property type="entry name" value="ECH_1"/>
    <property type="match status" value="1"/>
</dbReference>
<dbReference type="GO" id="GO:0006635">
    <property type="term" value="P:fatty acid beta-oxidation"/>
    <property type="evidence" value="ECO:0007669"/>
    <property type="project" value="TreeGrafter"/>
</dbReference>
<dbReference type="PANTHER" id="PTHR11941">
    <property type="entry name" value="ENOYL-COA HYDRATASE-RELATED"/>
    <property type="match status" value="1"/>
</dbReference>
<dbReference type="HOGENOM" id="CLU_009834_7_6_1"/>
<dbReference type="PANTHER" id="PTHR11941:SF158">
    <property type="entry name" value="ENOYL-COA HYDRATASE (AFU_ORTHOLOGUE AFUA_2G10650)"/>
    <property type="match status" value="1"/>
</dbReference>
<protein>
    <recommendedName>
        <fullName evidence="5">Enoyl-CoA hydratase</fullName>
    </recommendedName>
</protein>
<accession>A0A0C3NSV6</accession>
<evidence type="ECO:0008006" key="5">
    <source>
        <dbReference type="Google" id="ProtNLM"/>
    </source>
</evidence>
<dbReference type="AlphaFoldDB" id="A0A0C3NSV6"/>
<dbReference type="OrthoDB" id="2139957at2759"/>
<evidence type="ECO:0000313" key="3">
    <source>
        <dbReference type="EMBL" id="KIP08299.1"/>
    </source>
</evidence>
<dbReference type="Gene3D" id="3.90.226.10">
    <property type="entry name" value="2-enoyl-CoA Hydratase, Chain A, domain 1"/>
    <property type="match status" value="1"/>
</dbReference>
<evidence type="ECO:0000256" key="2">
    <source>
        <dbReference type="RuleBase" id="RU003707"/>
    </source>
</evidence>
<evidence type="ECO:0000313" key="4">
    <source>
        <dbReference type="Proteomes" id="UP000053257"/>
    </source>
</evidence>
<proteinExistence type="inferred from homology"/>
<keyword evidence="4" id="KW-1185">Reference proteome</keyword>
<comment type="similarity">
    <text evidence="1 2">Belongs to the enoyl-CoA hydratase/isomerase family.</text>
</comment>
<evidence type="ECO:0000256" key="1">
    <source>
        <dbReference type="ARBA" id="ARBA00005254"/>
    </source>
</evidence>
<dbReference type="Proteomes" id="UP000053257">
    <property type="component" value="Unassembled WGS sequence"/>
</dbReference>
<organism evidence="3 4">
    <name type="scientific">Phlebiopsis gigantea (strain 11061_1 CR5-6)</name>
    <name type="common">White-rot fungus</name>
    <name type="synonym">Peniophora gigantea</name>
    <dbReference type="NCBI Taxonomy" id="745531"/>
    <lineage>
        <taxon>Eukaryota</taxon>
        <taxon>Fungi</taxon>
        <taxon>Dikarya</taxon>
        <taxon>Basidiomycota</taxon>
        <taxon>Agaricomycotina</taxon>
        <taxon>Agaricomycetes</taxon>
        <taxon>Polyporales</taxon>
        <taxon>Phanerochaetaceae</taxon>
        <taxon>Phlebiopsis</taxon>
    </lineage>
</organism>
<dbReference type="InterPro" id="IPR001753">
    <property type="entry name" value="Enoyl-CoA_hydra/iso"/>
</dbReference>
<reference evidence="3 4" key="1">
    <citation type="journal article" date="2014" name="PLoS Genet.">
        <title>Analysis of the Phlebiopsis gigantea genome, transcriptome and secretome provides insight into its pioneer colonization strategies of wood.</title>
        <authorList>
            <person name="Hori C."/>
            <person name="Ishida T."/>
            <person name="Igarashi K."/>
            <person name="Samejima M."/>
            <person name="Suzuki H."/>
            <person name="Master E."/>
            <person name="Ferreira P."/>
            <person name="Ruiz-Duenas F.J."/>
            <person name="Held B."/>
            <person name="Canessa P."/>
            <person name="Larrondo L.F."/>
            <person name="Schmoll M."/>
            <person name="Druzhinina I.S."/>
            <person name="Kubicek C.P."/>
            <person name="Gaskell J.A."/>
            <person name="Kersten P."/>
            <person name="St John F."/>
            <person name="Glasner J."/>
            <person name="Sabat G."/>
            <person name="Splinter BonDurant S."/>
            <person name="Syed K."/>
            <person name="Yadav J."/>
            <person name="Mgbeahuruike A.C."/>
            <person name="Kovalchuk A."/>
            <person name="Asiegbu F.O."/>
            <person name="Lackner G."/>
            <person name="Hoffmeister D."/>
            <person name="Rencoret J."/>
            <person name="Gutierrez A."/>
            <person name="Sun H."/>
            <person name="Lindquist E."/>
            <person name="Barry K."/>
            <person name="Riley R."/>
            <person name="Grigoriev I.V."/>
            <person name="Henrissat B."/>
            <person name="Kues U."/>
            <person name="Berka R.M."/>
            <person name="Martinez A.T."/>
            <person name="Covert S.F."/>
            <person name="Blanchette R.A."/>
            <person name="Cullen D."/>
        </authorList>
    </citation>
    <scope>NUCLEOTIDE SEQUENCE [LARGE SCALE GENOMIC DNA]</scope>
    <source>
        <strain evidence="3 4">11061_1 CR5-6</strain>
    </source>
</reference>
<dbReference type="CDD" id="cd06558">
    <property type="entry name" value="crotonase-like"/>
    <property type="match status" value="1"/>
</dbReference>
<dbReference type="PROSITE" id="PS00166">
    <property type="entry name" value="ENOYL_COA_HYDRATASE"/>
    <property type="match status" value="1"/>
</dbReference>
<dbReference type="EMBL" id="KN840482">
    <property type="protein sequence ID" value="KIP08299.1"/>
    <property type="molecule type" value="Genomic_DNA"/>
</dbReference>
<name>A0A0C3NSV6_PHLG1</name>
<dbReference type="GO" id="GO:0003824">
    <property type="term" value="F:catalytic activity"/>
    <property type="evidence" value="ECO:0007669"/>
    <property type="project" value="InterPro"/>
</dbReference>
<sequence>MTDFAPGQIPAALSRLATLKLSSPADHVLLVTLNRPQALNVFNTEMEEDMGRVMQWADDDRYIWVVVLTGAGSAFCAGGDLKPALAAIHTGGPSAPVPPSVFFGATDNGFGYLSRRPSGVKPIIAAVNGLTVGGGIEIVLNCDLVVASEKARFGLVEVKSGLVAVHGAIPRLARVAGHQLASEGYLRGRTLSAQEASARFGFINRVVPEDQVLPAAIDMANQAVASAITAGRAALRNDPSSEVMGQALEAIRIMKRRLIESRNLGAVESPAKL</sequence>
<gene>
    <name evidence="3" type="ORF">PHLGIDRAFT_104554</name>
</gene>
<dbReference type="InterPro" id="IPR018376">
    <property type="entry name" value="Enoyl-CoA_hyd/isom_CS"/>
</dbReference>